<keyword evidence="3 6" id="KW-0812">Transmembrane</keyword>
<feature type="transmembrane region" description="Helical" evidence="7">
    <location>
        <begin position="12"/>
        <end position="33"/>
    </location>
</feature>
<evidence type="ECO:0000256" key="3">
    <source>
        <dbReference type="ARBA" id="ARBA00022692"/>
    </source>
</evidence>
<feature type="transmembrane region" description="Helical" evidence="7">
    <location>
        <begin position="170"/>
        <end position="188"/>
    </location>
</feature>
<evidence type="ECO:0000256" key="5">
    <source>
        <dbReference type="ARBA" id="ARBA00023136"/>
    </source>
</evidence>
<dbReference type="Proteomes" id="UP000065807">
    <property type="component" value="Chromosome"/>
</dbReference>
<organism evidence="8 9">
    <name type="scientific">Limnochorda pilosa</name>
    <dbReference type="NCBI Taxonomy" id="1555112"/>
    <lineage>
        <taxon>Bacteria</taxon>
        <taxon>Bacillati</taxon>
        <taxon>Bacillota</taxon>
        <taxon>Limnochordia</taxon>
        <taxon>Limnochordales</taxon>
        <taxon>Limnochordaceae</taxon>
        <taxon>Limnochorda</taxon>
    </lineage>
</organism>
<dbReference type="InterPro" id="IPR037294">
    <property type="entry name" value="ABC_BtuC-like"/>
</dbReference>
<dbReference type="STRING" id="1555112.LIP_0684"/>
<feature type="transmembrane region" description="Helical" evidence="7">
    <location>
        <begin position="194"/>
        <end position="211"/>
    </location>
</feature>
<evidence type="ECO:0000313" key="8">
    <source>
        <dbReference type="EMBL" id="BAS26541.1"/>
    </source>
</evidence>
<evidence type="ECO:0000256" key="7">
    <source>
        <dbReference type="SAM" id="Phobius"/>
    </source>
</evidence>
<keyword evidence="5 7" id="KW-0472">Membrane</keyword>
<keyword evidence="6" id="KW-0813">Transport</keyword>
<dbReference type="Pfam" id="PF00950">
    <property type="entry name" value="ABC-3"/>
    <property type="match status" value="1"/>
</dbReference>
<evidence type="ECO:0000256" key="1">
    <source>
        <dbReference type="ARBA" id="ARBA00004141"/>
    </source>
</evidence>
<evidence type="ECO:0000256" key="4">
    <source>
        <dbReference type="ARBA" id="ARBA00022989"/>
    </source>
</evidence>
<dbReference type="KEGG" id="lpil:LIP_0684"/>
<accession>A0A0K2SHE3</accession>
<keyword evidence="4 7" id="KW-1133">Transmembrane helix</keyword>
<gene>
    <name evidence="8" type="ORF">LIP_0684</name>
</gene>
<proteinExistence type="inferred from homology"/>
<comment type="subcellular location">
    <subcellularLocation>
        <location evidence="6">Cell membrane</location>
        <topology evidence="6">Multi-pass membrane protein</topology>
    </subcellularLocation>
    <subcellularLocation>
        <location evidence="1">Membrane</location>
        <topology evidence="1">Multi-pass membrane protein</topology>
    </subcellularLocation>
</comment>
<feature type="transmembrane region" description="Helical" evidence="7">
    <location>
        <begin position="90"/>
        <end position="111"/>
    </location>
</feature>
<dbReference type="GO" id="GO:0055085">
    <property type="term" value="P:transmembrane transport"/>
    <property type="evidence" value="ECO:0007669"/>
    <property type="project" value="InterPro"/>
</dbReference>
<dbReference type="GO" id="GO:0043190">
    <property type="term" value="C:ATP-binding cassette (ABC) transporter complex"/>
    <property type="evidence" value="ECO:0007669"/>
    <property type="project" value="InterPro"/>
</dbReference>
<feature type="transmembrane region" description="Helical" evidence="7">
    <location>
        <begin position="53"/>
        <end position="78"/>
    </location>
</feature>
<dbReference type="GO" id="GO:0010043">
    <property type="term" value="P:response to zinc ion"/>
    <property type="evidence" value="ECO:0007669"/>
    <property type="project" value="TreeGrafter"/>
</dbReference>
<dbReference type="InterPro" id="IPR001626">
    <property type="entry name" value="ABC_TroCD"/>
</dbReference>
<dbReference type="Gene3D" id="1.10.3470.10">
    <property type="entry name" value="ABC transporter involved in vitamin B12 uptake, BtuC"/>
    <property type="match status" value="1"/>
</dbReference>
<dbReference type="PANTHER" id="PTHR30477:SF0">
    <property type="entry name" value="METAL TRANSPORT SYSTEM MEMBRANE PROTEIN TM_0125-RELATED"/>
    <property type="match status" value="1"/>
</dbReference>
<feature type="transmembrane region" description="Helical" evidence="7">
    <location>
        <begin position="131"/>
        <end position="149"/>
    </location>
</feature>
<evidence type="ECO:0000313" key="9">
    <source>
        <dbReference type="Proteomes" id="UP000065807"/>
    </source>
</evidence>
<feature type="transmembrane region" description="Helical" evidence="7">
    <location>
        <begin position="218"/>
        <end position="239"/>
    </location>
</feature>
<evidence type="ECO:0000256" key="2">
    <source>
        <dbReference type="ARBA" id="ARBA00008034"/>
    </source>
</evidence>
<dbReference type="RefSeq" id="WP_068134248.1">
    <property type="nucleotide sequence ID" value="NZ_AP014924.1"/>
</dbReference>
<keyword evidence="9" id="KW-1185">Reference proteome</keyword>
<protein>
    <submittedName>
        <fullName evidence="8">ABC transporter</fullName>
    </submittedName>
</protein>
<dbReference type="SUPFAM" id="SSF81345">
    <property type="entry name" value="ABC transporter involved in vitamin B12 uptake, BtuC"/>
    <property type="match status" value="1"/>
</dbReference>
<reference evidence="9" key="1">
    <citation type="submission" date="2015-07" db="EMBL/GenBank/DDBJ databases">
        <title>Complete genome sequence and phylogenetic analysis of Limnochorda pilosa.</title>
        <authorList>
            <person name="Watanabe M."/>
            <person name="Kojima H."/>
            <person name="Fukui M."/>
        </authorList>
    </citation>
    <scope>NUCLEOTIDE SEQUENCE [LARGE SCALE GENOMIC DNA]</scope>
    <source>
        <strain evidence="9">HC45</strain>
    </source>
</reference>
<reference evidence="9" key="2">
    <citation type="journal article" date="2016" name="Int. J. Syst. Evol. Microbiol.">
        <title>Complete genome sequence and cell structure of Limnochorda pilosa, a Gram-negative spore-former within the phylum Firmicutes.</title>
        <authorList>
            <person name="Watanabe M."/>
            <person name="Kojima H."/>
            <person name="Fukui M."/>
        </authorList>
    </citation>
    <scope>NUCLEOTIDE SEQUENCE [LARGE SCALE GENOMIC DNA]</scope>
    <source>
        <strain evidence="9">HC45</strain>
    </source>
</reference>
<feature type="transmembrane region" description="Helical" evidence="7">
    <location>
        <begin position="245"/>
        <end position="264"/>
    </location>
</feature>
<name>A0A0K2SHE3_LIMPI</name>
<dbReference type="PANTHER" id="PTHR30477">
    <property type="entry name" value="ABC-TRANSPORTER METAL-BINDING PROTEIN"/>
    <property type="match status" value="1"/>
</dbReference>
<dbReference type="EMBL" id="AP014924">
    <property type="protein sequence ID" value="BAS26541.1"/>
    <property type="molecule type" value="Genomic_DNA"/>
</dbReference>
<comment type="similarity">
    <text evidence="2 6">Belongs to the ABC-3 integral membrane protein family.</text>
</comment>
<sequence>MDEIFAYEFMRRALLVVLLAGGLSSLVGFFVVAQRLAFAGHGVAHSAYGGLAIGLLLGTSPFWTGSLFAVAVALLIGWTTRKGRLPEDTTIGVFLAAAMALGTAVISQVPGYVDLFSLLFGNVLAARADEVAALAAVGGAVAFFVILRFHDLLSVAFSEELARIDGRPVAFLYYGLLVAVALVVMVSVRAVGVVLASALLVIPTAAARQLASGYRGVLGASLAVSLASGVGGLMLSFVWDIPSGASIVLLATLFFALSLAARPLRTL</sequence>
<evidence type="ECO:0000256" key="6">
    <source>
        <dbReference type="RuleBase" id="RU003943"/>
    </source>
</evidence>
<dbReference type="OrthoDB" id="9798540at2"/>
<dbReference type="AlphaFoldDB" id="A0A0K2SHE3"/>